<evidence type="ECO:0000259" key="11">
    <source>
        <dbReference type="Pfam" id="PF21760"/>
    </source>
</evidence>
<dbReference type="Proteomes" id="UP000034854">
    <property type="component" value="Unassembled WGS sequence"/>
</dbReference>
<evidence type="ECO:0000256" key="2">
    <source>
        <dbReference type="ARBA" id="ARBA00022448"/>
    </source>
</evidence>
<feature type="domain" description="SecDF P1 head subdomain" evidence="12">
    <location>
        <begin position="144"/>
        <end position="243"/>
    </location>
</feature>
<dbReference type="EMBL" id="LCAG01000005">
    <property type="protein sequence ID" value="KKR87367.1"/>
    <property type="molecule type" value="Genomic_DNA"/>
</dbReference>
<keyword evidence="2 9" id="KW-0813">Transport</keyword>
<evidence type="ECO:0000256" key="3">
    <source>
        <dbReference type="ARBA" id="ARBA00022475"/>
    </source>
</evidence>
<keyword evidence="6 9" id="KW-1133">Transmembrane helix</keyword>
<organism evidence="13 14">
    <name type="scientific">Candidatus Curtissbacteria bacterium GW2011_GWA1_41_11</name>
    <dbReference type="NCBI Taxonomy" id="1618409"/>
    <lineage>
        <taxon>Bacteria</taxon>
        <taxon>Candidatus Curtissiibacteriota</taxon>
    </lineage>
</organism>
<dbReference type="GO" id="GO:0043952">
    <property type="term" value="P:protein transport by the Sec complex"/>
    <property type="evidence" value="ECO:0007669"/>
    <property type="project" value="UniProtKB-UniRule"/>
</dbReference>
<evidence type="ECO:0000313" key="14">
    <source>
        <dbReference type="Proteomes" id="UP000034854"/>
    </source>
</evidence>
<dbReference type="InterPro" id="IPR005791">
    <property type="entry name" value="SecD"/>
</dbReference>
<dbReference type="GO" id="GO:0006605">
    <property type="term" value="P:protein targeting"/>
    <property type="evidence" value="ECO:0007669"/>
    <property type="project" value="UniProtKB-UniRule"/>
</dbReference>
<dbReference type="Pfam" id="PF02355">
    <property type="entry name" value="SecD_SecF_C"/>
    <property type="match status" value="1"/>
</dbReference>
<keyword evidence="5 9" id="KW-0653">Protein transport</keyword>
<dbReference type="AlphaFoldDB" id="A0A0G0XI45"/>
<keyword evidence="3 9" id="KW-1003">Cell membrane</keyword>
<dbReference type="Gene3D" id="3.30.70.3220">
    <property type="match status" value="1"/>
</dbReference>
<evidence type="ECO:0000256" key="7">
    <source>
        <dbReference type="ARBA" id="ARBA00023010"/>
    </source>
</evidence>
<dbReference type="PANTHER" id="PTHR30081:SF1">
    <property type="entry name" value="PROTEIN TRANSLOCASE SUBUNIT SECD"/>
    <property type="match status" value="1"/>
</dbReference>
<dbReference type="InterPro" id="IPR055344">
    <property type="entry name" value="SecD_SecF_C_bact"/>
</dbReference>
<protein>
    <recommendedName>
        <fullName evidence="9">Protein translocase subunit SecD</fullName>
    </recommendedName>
</protein>
<dbReference type="InterPro" id="IPR048634">
    <property type="entry name" value="SecD_SecF_C"/>
</dbReference>
<comment type="caution">
    <text evidence="13">The sequence shown here is derived from an EMBL/GenBank/DDBJ whole genome shotgun (WGS) entry which is preliminary data.</text>
</comment>
<keyword evidence="7 9" id="KW-0811">Translocation</keyword>
<dbReference type="Gene3D" id="1.20.1640.10">
    <property type="entry name" value="Multidrug efflux transporter AcrB transmembrane domain"/>
    <property type="match status" value="1"/>
</dbReference>
<dbReference type="PATRIC" id="fig|1618409.3.peg.440"/>
<evidence type="ECO:0000256" key="4">
    <source>
        <dbReference type="ARBA" id="ARBA00022692"/>
    </source>
</evidence>
<feature type="transmembrane region" description="Helical" evidence="9">
    <location>
        <begin position="396"/>
        <end position="419"/>
    </location>
</feature>
<feature type="domain" description="Protein translocase subunit SecDF P1" evidence="11">
    <location>
        <begin position="67"/>
        <end position="126"/>
    </location>
</feature>
<dbReference type="GO" id="GO:0005886">
    <property type="term" value="C:plasma membrane"/>
    <property type="evidence" value="ECO:0007669"/>
    <property type="project" value="UniProtKB-SubCell"/>
</dbReference>
<dbReference type="InterPro" id="IPR022813">
    <property type="entry name" value="SecD/SecF_arch_bac"/>
</dbReference>
<name>A0A0G0XI45_9BACT</name>
<dbReference type="GO" id="GO:0015450">
    <property type="term" value="F:protein-transporting ATPase activity"/>
    <property type="evidence" value="ECO:0007669"/>
    <property type="project" value="InterPro"/>
</dbReference>
<dbReference type="SUPFAM" id="SSF82866">
    <property type="entry name" value="Multidrug efflux transporter AcrB transmembrane domain"/>
    <property type="match status" value="1"/>
</dbReference>
<evidence type="ECO:0000259" key="10">
    <source>
        <dbReference type="Pfam" id="PF02355"/>
    </source>
</evidence>
<proteinExistence type="inferred from homology"/>
<reference evidence="13 14" key="1">
    <citation type="journal article" date="2015" name="Nature">
        <title>rRNA introns, odd ribosomes, and small enigmatic genomes across a large radiation of phyla.</title>
        <authorList>
            <person name="Brown C.T."/>
            <person name="Hug L.A."/>
            <person name="Thomas B.C."/>
            <person name="Sharon I."/>
            <person name="Castelle C.J."/>
            <person name="Singh A."/>
            <person name="Wilkins M.J."/>
            <person name="Williams K.H."/>
            <person name="Banfield J.F."/>
        </authorList>
    </citation>
    <scope>NUCLEOTIDE SEQUENCE [LARGE SCALE GENOMIC DNA]</scope>
</reference>
<accession>A0A0G0XI45</accession>
<sequence>MFKNPKRVFLLLVLLTAFLVSIDIPNTLPFFGSLKTRLGLDLSGGSRVVLSADMTNIAESERVSALESAREVIDRRINFFGVSEPNVQTARSGQDYRIIVEMPGVTNTQEAIATIGQTARLDFREFTQVPQASGAALTIPTLETTKSVGISGSDLKKATLAFSSQTGEPEVAIEFTAKGATTFADVTTRLVGRPLAIFLDDFPVTWPTVKTAIMDGQAVISGGFKQEQSRQLAIQLNAGALPVPVAVIEQRAVGATLGADSVAKSIQAGVIGLSIVAVFMIAKYGRLGILADSALVLYGLLTLALYRLIPVTLTLPGITGFLLSIGMAVDSNILIFERFGEEKRSGKPWYIAIESAFGKAWDSIRDANVTTILTCIVLYNPGNWQFLPTSGLVRGFALTLLLGVLISLFTGIVVTRTLIRVLYKEKS</sequence>
<evidence type="ECO:0000256" key="5">
    <source>
        <dbReference type="ARBA" id="ARBA00022927"/>
    </source>
</evidence>
<feature type="domain" description="Protein export membrane protein SecD/SecF C-terminal" evidence="10">
    <location>
        <begin position="246"/>
        <end position="424"/>
    </location>
</feature>
<dbReference type="Pfam" id="PF21760">
    <property type="entry name" value="SecD_1st"/>
    <property type="match status" value="1"/>
</dbReference>
<dbReference type="HAMAP" id="MF_01463_B">
    <property type="entry name" value="SecD_B"/>
    <property type="match status" value="1"/>
</dbReference>
<comment type="similarity">
    <text evidence="9">Belongs to the SecD/SecF family. SecD subfamily.</text>
</comment>
<comment type="subcellular location">
    <subcellularLocation>
        <location evidence="1 9">Cell membrane</location>
        <topology evidence="1 9">Multi-pass membrane protein</topology>
    </subcellularLocation>
</comment>
<evidence type="ECO:0000256" key="6">
    <source>
        <dbReference type="ARBA" id="ARBA00022989"/>
    </source>
</evidence>
<dbReference type="GO" id="GO:0065002">
    <property type="term" value="P:intracellular protein transmembrane transport"/>
    <property type="evidence" value="ECO:0007669"/>
    <property type="project" value="UniProtKB-UniRule"/>
</dbReference>
<dbReference type="InterPro" id="IPR054384">
    <property type="entry name" value="SecDF_P1_head"/>
</dbReference>
<comment type="caution">
    <text evidence="9">Lacks conserved residue(s) required for the propagation of feature annotation.</text>
</comment>
<comment type="subunit">
    <text evidence="9">Forms a complex with SecF. Part of the essential Sec protein translocation apparatus which comprises SecA, SecYEG and auxiliary proteins SecDF. Other proteins may also be involved.</text>
</comment>
<comment type="function">
    <text evidence="9">Part of the Sec protein translocase complex. Interacts with the SecYEG preprotein conducting channel. SecDF uses the proton motive force (PMF) to complete protein translocation after the ATP-dependent function of SecA.</text>
</comment>
<keyword evidence="8 9" id="KW-0472">Membrane</keyword>
<keyword evidence="4 9" id="KW-0812">Transmembrane</keyword>
<dbReference type="PANTHER" id="PTHR30081">
    <property type="entry name" value="PROTEIN-EXPORT MEMBRANE PROTEIN SEC"/>
    <property type="match status" value="1"/>
</dbReference>
<evidence type="ECO:0000256" key="8">
    <source>
        <dbReference type="ARBA" id="ARBA00023136"/>
    </source>
</evidence>
<dbReference type="NCBIfam" id="TIGR01129">
    <property type="entry name" value="secD"/>
    <property type="match status" value="1"/>
</dbReference>
<gene>
    <name evidence="9" type="primary">secD</name>
    <name evidence="13" type="ORF">UU34_C0005G0041</name>
</gene>
<evidence type="ECO:0000256" key="1">
    <source>
        <dbReference type="ARBA" id="ARBA00004651"/>
    </source>
</evidence>
<feature type="transmembrane region" description="Helical" evidence="9">
    <location>
        <begin position="265"/>
        <end position="282"/>
    </location>
</feature>
<evidence type="ECO:0000313" key="13">
    <source>
        <dbReference type="EMBL" id="KKR87367.1"/>
    </source>
</evidence>
<dbReference type="NCBIfam" id="TIGR00916">
    <property type="entry name" value="2A0604s01"/>
    <property type="match status" value="1"/>
</dbReference>
<dbReference type="InterPro" id="IPR048631">
    <property type="entry name" value="SecD_1st"/>
</dbReference>
<evidence type="ECO:0000256" key="9">
    <source>
        <dbReference type="HAMAP-Rule" id="MF_01463"/>
    </source>
</evidence>
<dbReference type="Pfam" id="PF22599">
    <property type="entry name" value="SecDF_P1_head"/>
    <property type="match status" value="1"/>
</dbReference>
<evidence type="ECO:0000259" key="12">
    <source>
        <dbReference type="Pfam" id="PF22599"/>
    </source>
</evidence>